<evidence type="ECO:0000256" key="4">
    <source>
        <dbReference type="ARBA" id="ARBA00023125"/>
    </source>
</evidence>
<dbReference type="PANTHER" id="PTHR31001">
    <property type="entry name" value="UNCHARACTERIZED TRANSCRIPTIONAL REGULATORY PROTEIN"/>
    <property type="match status" value="1"/>
</dbReference>
<evidence type="ECO:0000313" key="10">
    <source>
        <dbReference type="Proteomes" id="UP000030752"/>
    </source>
</evidence>
<dbReference type="GO" id="GO:0000981">
    <property type="term" value="F:DNA-binding transcription factor activity, RNA polymerase II-specific"/>
    <property type="evidence" value="ECO:0007669"/>
    <property type="project" value="InterPro"/>
</dbReference>
<dbReference type="OrthoDB" id="2269373at2759"/>
<dbReference type="GO" id="GO:0003677">
    <property type="term" value="F:DNA binding"/>
    <property type="evidence" value="ECO:0007669"/>
    <property type="project" value="UniProtKB-KW"/>
</dbReference>
<dbReference type="PROSITE" id="PS50048">
    <property type="entry name" value="ZN2_CY6_FUNGAL_2"/>
    <property type="match status" value="1"/>
</dbReference>
<reference evidence="9 10" key="1">
    <citation type="submission" date="2013-03" db="EMBL/GenBank/DDBJ databases">
        <title>The Genome Sequence of Phialophora europaea CBS 101466.</title>
        <authorList>
            <consortium name="The Broad Institute Genomics Platform"/>
            <person name="Cuomo C."/>
            <person name="de Hoog S."/>
            <person name="Gorbushina A."/>
            <person name="Walker B."/>
            <person name="Young S.K."/>
            <person name="Zeng Q."/>
            <person name="Gargeya S."/>
            <person name="Fitzgerald M."/>
            <person name="Haas B."/>
            <person name="Abouelleil A."/>
            <person name="Allen A.W."/>
            <person name="Alvarado L."/>
            <person name="Arachchi H.M."/>
            <person name="Berlin A.M."/>
            <person name="Chapman S.B."/>
            <person name="Gainer-Dewar J."/>
            <person name="Goldberg J."/>
            <person name="Griggs A."/>
            <person name="Gujja S."/>
            <person name="Hansen M."/>
            <person name="Howarth C."/>
            <person name="Imamovic A."/>
            <person name="Ireland A."/>
            <person name="Larimer J."/>
            <person name="McCowan C."/>
            <person name="Murphy C."/>
            <person name="Pearson M."/>
            <person name="Poon T.W."/>
            <person name="Priest M."/>
            <person name="Roberts A."/>
            <person name="Saif S."/>
            <person name="Shea T."/>
            <person name="Sisk P."/>
            <person name="Sykes S."/>
            <person name="Wortman J."/>
            <person name="Nusbaum C."/>
            <person name="Birren B."/>
        </authorList>
    </citation>
    <scope>NUCLEOTIDE SEQUENCE [LARGE SCALE GENOMIC DNA]</scope>
    <source>
        <strain evidence="9 10">CBS 101466</strain>
    </source>
</reference>
<dbReference type="Pfam" id="PF00172">
    <property type="entry name" value="Zn_clus"/>
    <property type="match status" value="1"/>
</dbReference>
<evidence type="ECO:0000256" key="2">
    <source>
        <dbReference type="ARBA" id="ARBA00022723"/>
    </source>
</evidence>
<dbReference type="PANTHER" id="PTHR31001:SF85">
    <property type="entry name" value="ZN(II)2CYS6 TRANSCRIPTION FACTOR (EUROFUNG)"/>
    <property type="match status" value="1"/>
</dbReference>
<protein>
    <recommendedName>
        <fullName evidence="8">Zn(2)-C6 fungal-type domain-containing protein</fullName>
    </recommendedName>
</protein>
<feature type="compositionally biased region" description="Polar residues" evidence="7">
    <location>
        <begin position="1"/>
        <end position="15"/>
    </location>
</feature>
<evidence type="ECO:0000256" key="7">
    <source>
        <dbReference type="SAM" id="MobiDB-lite"/>
    </source>
</evidence>
<evidence type="ECO:0000256" key="1">
    <source>
        <dbReference type="ARBA" id="ARBA00004123"/>
    </source>
</evidence>
<feature type="region of interest" description="Disordered" evidence="7">
    <location>
        <begin position="94"/>
        <end position="114"/>
    </location>
</feature>
<dbReference type="CDD" id="cd00067">
    <property type="entry name" value="GAL4"/>
    <property type="match status" value="1"/>
</dbReference>
<proteinExistence type="predicted"/>
<dbReference type="SMART" id="SM00066">
    <property type="entry name" value="GAL4"/>
    <property type="match status" value="1"/>
</dbReference>
<dbReference type="Pfam" id="PF04082">
    <property type="entry name" value="Fungal_trans"/>
    <property type="match status" value="1"/>
</dbReference>
<keyword evidence="4" id="KW-0238">DNA-binding</keyword>
<name>W2RS44_CYPE1</name>
<dbReference type="InterPro" id="IPR050613">
    <property type="entry name" value="Sec_Metabolite_Reg"/>
</dbReference>
<feature type="region of interest" description="Disordered" evidence="7">
    <location>
        <begin position="665"/>
        <end position="705"/>
    </location>
</feature>
<sequence length="803" mass="90780">MSDQSQEPQSQTGSPSKGEKAEKPVKAFSCLRCFERKVKCDKSHPCANCVKSNVDCIFRIPSAPRRKKKRATEEVLLERLKRAEDLLRTKGILNDAQGAQGAKSDPSPTQGSGALPQEALRAQLDEPSLATVGDNFLTKGPYNAGKLIMSQGRSRFVDNNLWTTVSDEFAQPKDAIDDWSDDSDTDTLGDDSGDVILGLTPTTPAGTSQLHPTPEVIFKLWGVFLDNINPMTKIIHKPTLEKQLIKATQDLENIPRGLECLMFAIYTTAIGSMQADECEMMFGESRKSLFGRYRTGCRRALARAKFLGTGDLMVCQSFVLYVLIMREVLDARTIWTLSGVANRMAQGLGLHRDGSQLGLPVFETELRRRLWWQLTILDFRSAELTGSGRFGDFWNDTNPPRNVDDEDFWPGITEQEFEDRIKEKGEERATEMTLCLLRCEFGSFWREKLIQKSKADPTVLKMQLWTGKPPTPWAGTLKERDETISELERRLEDKFLRYCDVNNPQQFMVSIIGRAAIASMRLMAHHPRRWASEADIPESERRLLWNLSLKLLESDSLGHSTKALQRFMWHSDVYFQWQALVYLLGELKKRHTGDEVDLAWRQIEDTYKHHPAFILEYRKPLHAAVGSLSLKAWDARMRGRTEAQERGEFLMPIQTPEFIVMLREQRKGTKRKSTNQTTSKMPSTTPDTNVTLPTPSRSESASTAPLFPGNTYSDYGATGFAGVPGRMPVDMSMMWDANNLPAYGANQYNYDPMQALNPNIGLGPGMAQNDMQMDMDWNQWDYLIQEFDISHNPPGPGPARPGL</sequence>
<feature type="compositionally biased region" description="Polar residues" evidence="7">
    <location>
        <begin position="674"/>
        <end position="703"/>
    </location>
</feature>
<dbReference type="RefSeq" id="XP_008718062.1">
    <property type="nucleotide sequence ID" value="XM_008719840.1"/>
</dbReference>
<dbReference type="HOGENOM" id="CLU_004083_5_3_1"/>
<organism evidence="9 10">
    <name type="scientific">Cyphellophora europaea (strain CBS 101466)</name>
    <name type="common">Phialophora europaea</name>
    <dbReference type="NCBI Taxonomy" id="1220924"/>
    <lineage>
        <taxon>Eukaryota</taxon>
        <taxon>Fungi</taxon>
        <taxon>Dikarya</taxon>
        <taxon>Ascomycota</taxon>
        <taxon>Pezizomycotina</taxon>
        <taxon>Eurotiomycetes</taxon>
        <taxon>Chaetothyriomycetidae</taxon>
        <taxon>Chaetothyriales</taxon>
        <taxon>Cyphellophoraceae</taxon>
        <taxon>Cyphellophora</taxon>
    </lineage>
</organism>
<feature type="domain" description="Zn(2)-C6 fungal-type" evidence="8">
    <location>
        <begin position="29"/>
        <end position="58"/>
    </location>
</feature>
<dbReference type="STRING" id="1220924.W2RS44"/>
<dbReference type="GO" id="GO:0006351">
    <property type="term" value="P:DNA-templated transcription"/>
    <property type="evidence" value="ECO:0007669"/>
    <property type="project" value="InterPro"/>
</dbReference>
<dbReference type="InParanoid" id="W2RS44"/>
<gene>
    <name evidence="9" type="ORF">HMPREF1541_05500</name>
</gene>
<dbReference type="SMART" id="SM00906">
    <property type="entry name" value="Fungal_trans"/>
    <property type="match status" value="1"/>
</dbReference>
<dbReference type="AlphaFoldDB" id="W2RS44"/>
<dbReference type="eggNOG" id="ENOG502QYWX">
    <property type="taxonomic scope" value="Eukaryota"/>
</dbReference>
<dbReference type="InterPro" id="IPR007219">
    <property type="entry name" value="XnlR_reg_dom"/>
</dbReference>
<keyword evidence="10" id="KW-1185">Reference proteome</keyword>
<dbReference type="GeneID" id="19972839"/>
<feature type="region of interest" description="Disordered" evidence="7">
    <location>
        <begin position="1"/>
        <end position="22"/>
    </location>
</feature>
<keyword evidence="2" id="KW-0479">Metal-binding</keyword>
<dbReference type="Gene3D" id="4.10.240.10">
    <property type="entry name" value="Zn(2)-C6 fungal-type DNA-binding domain"/>
    <property type="match status" value="1"/>
</dbReference>
<dbReference type="EMBL" id="KB822721">
    <property type="protein sequence ID" value="ETN39277.1"/>
    <property type="molecule type" value="Genomic_DNA"/>
</dbReference>
<dbReference type="InterPro" id="IPR036864">
    <property type="entry name" value="Zn2-C6_fun-type_DNA-bd_sf"/>
</dbReference>
<dbReference type="InterPro" id="IPR001138">
    <property type="entry name" value="Zn2Cys6_DnaBD"/>
</dbReference>
<dbReference type="VEuPathDB" id="FungiDB:HMPREF1541_05500"/>
<evidence type="ECO:0000259" key="8">
    <source>
        <dbReference type="PROSITE" id="PS50048"/>
    </source>
</evidence>
<evidence type="ECO:0000256" key="3">
    <source>
        <dbReference type="ARBA" id="ARBA00023015"/>
    </source>
</evidence>
<accession>W2RS44</accession>
<dbReference type="Proteomes" id="UP000030752">
    <property type="component" value="Unassembled WGS sequence"/>
</dbReference>
<evidence type="ECO:0000256" key="5">
    <source>
        <dbReference type="ARBA" id="ARBA00023163"/>
    </source>
</evidence>
<keyword evidence="5" id="KW-0804">Transcription</keyword>
<keyword evidence="6" id="KW-0539">Nucleus</keyword>
<dbReference type="SUPFAM" id="SSF57701">
    <property type="entry name" value="Zn2/Cys6 DNA-binding domain"/>
    <property type="match status" value="1"/>
</dbReference>
<dbReference type="GO" id="GO:0008270">
    <property type="term" value="F:zinc ion binding"/>
    <property type="evidence" value="ECO:0007669"/>
    <property type="project" value="InterPro"/>
</dbReference>
<evidence type="ECO:0000256" key="6">
    <source>
        <dbReference type="ARBA" id="ARBA00023242"/>
    </source>
</evidence>
<dbReference type="GO" id="GO:0005634">
    <property type="term" value="C:nucleus"/>
    <property type="evidence" value="ECO:0007669"/>
    <property type="project" value="UniProtKB-SubCell"/>
</dbReference>
<dbReference type="CDD" id="cd12148">
    <property type="entry name" value="fungal_TF_MHR"/>
    <property type="match status" value="1"/>
</dbReference>
<comment type="subcellular location">
    <subcellularLocation>
        <location evidence="1">Nucleus</location>
    </subcellularLocation>
</comment>
<keyword evidence="3" id="KW-0805">Transcription regulation</keyword>
<evidence type="ECO:0000313" key="9">
    <source>
        <dbReference type="EMBL" id="ETN39277.1"/>
    </source>
</evidence>